<evidence type="ECO:0000313" key="1">
    <source>
        <dbReference type="EMBL" id="XPM65792.1"/>
    </source>
</evidence>
<proteinExistence type="predicted"/>
<protein>
    <submittedName>
        <fullName evidence="1">CAP domain-containing protein</fullName>
    </submittedName>
</protein>
<dbReference type="EMBL" id="CP182909">
    <property type="protein sequence ID" value="XPM65792.1"/>
    <property type="molecule type" value="Genomic_DNA"/>
</dbReference>
<reference evidence="1 2" key="1">
    <citation type="journal article" date="2016" name="Genome Announc.">
        <title>Draft Genome Sequence of the Thermotolerant Cyanobacterium Desertifilum sp. IPPAS B-1220.</title>
        <authorList>
            <person name="Mironov K.S."/>
            <person name="Sinetova M.A."/>
            <person name="Bolatkhan K."/>
            <person name="Zayadan B.K."/>
            <person name="Ustinova V.V."/>
            <person name="Kupriyanova E.V."/>
            <person name="Skrypnik A.N."/>
            <person name="Gogoleva N.E."/>
            <person name="Gogolev Y.V."/>
            <person name="Los D.A."/>
        </authorList>
    </citation>
    <scope>NUCLEOTIDE SEQUENCE [LARGE SCALE GENOMIC DNA]</scope>
    <source>
        <strain evidence="1 2">IPPAS B-1220</strain>
    </source>
</reference>
<name>A0ACD5GYD8_9CYAN</name>
<accession>A0ACD5GYD8</accession>
<keyword evidence="2" id="KW-1185">Reference proteome</keyword>
<gene>
    <name evidence="1" type="ORF">BH720_009715</name>
</gene>
<organism evidence="1 2">
    <name type="scientific">Desertifilum tharense IPPAS B-1220</name>
    <dbReference type="NCBI Taxonomy" id="1781255"/>
    <lineage>
        <taxon>Bacteria</taxon>
        <taxon>Bacillati</taxon>
        <taxon>Cyanobacteriota</taxon>
        <taxon>Cyanophyceae</taxon>
        <taxon>Desertifilales</taxon>
        <taxon>Desertifilaceae</taxon>
        <taxon>Desertifilum</taxon>
    </lineage>
</organism>
<evidence type="ECO:0000313" key="2">
    <source>
        <dbReference type="Proteomes" id="UP000095472"/>
    </source>
</evidence>
<sequence>MDNLAFINRVLELTNQERSRLGLSPLTLSPLLSQAAQTHSQNMALQDFFSHTGLDGSSPSDRARIVGYSSGTAENIAAGYTTPEAVVTGWMNSPGHRENILNPNYRTIGVGYHFLANDTGQVNWNHYWTQMFGFAADPMPMVSLQSMNAIQYGTEESDRLFGTPGNDTLFALGGDDTVQGDSVTIILMECKGAIAFLGKPETTPFAAEKATIPFSAMMAMIGCTEI</sequence>
<dbReference type="Proteomes" id="UP000095472">
    <property type="component" value="Chromosome"/>
</dbReference>